<dbReference type="PANTHER" id="PTHR43546:SF3">
    <property type="entry name" value="UPF0173 METAL-DEPENDENT HYDROLASE MJ1163"/>
    <property type="match status" value="1"/>
</dbReference>
<organism evidence="2">
    <name type="scientific">uncultured bacterium contig00056</name>
    <dbReference type="NCBI Taxonomy" id="1181540"/>
    <lineage>
        <taxon>Bacteria</taxon>
        <taxon>environmental samples</taxon>
    </lineage>
</organism>
<dbReference type="Gene3D" id="3.60.15.10">
    <property type="entry name" value="Ribonuclease Z/Hydroxyacylglutathione hydrolase-like"/>
    <property type="match status" value="1"/>
</dbReference>
<dbReference type="Pfam" id="PF13483">
    <property type="entry name" value="Lactamase_B_3"/>
    <property type="match status" value="1"/>
</dbReference>
<dbReference type="SMART" id="SM00849">
    <property type="entry name" value="Lactamase_B"/>
    <property type="match status" value="1"/>
</dbReference>
<dbReference type="InterPro" id="IPR050114">
    <property type="entry name" value="UPF0173_UPF0282_UlaG_hydrolase"/>
</dbReference>
<dbReference type="InterPro" id="IPR036866">
    <property type="entry name" value="RibonucZ/Hydroxyglut_hydro"/>
</dbReference>
<dbReference type="SUPFAM" id="SSF56281">
    <property type="entry name" value="Metallo-hydrolase/oxidoreductase"/>
    <property type="match status" value="1"/>
</dbReference>
<reference evidence="2" key="1">
    <citation type="submission" date="2012-03" db="EMBL/GenBank/DDBJ databases">
        <title>Functional metagenomics reveals considerable lignocellulase gene clusters in the gut microbiome of a wood-feeding higher termite.</title>
        <authorList>
            <person name="Liu N."/>
        </authorList>
    </citation>
    <scope>NUCLEOTIDE SEQUENCE</scope>
</reference>
<protein>
    <recommendedName>
        <fullName evidence="1">Metallo-beta-lactamase domain-containing protein</fullName>
    </recommendedName>
</protein>
<dbReference type="AlphaFoldDB" id="A0A806KCE9"/>
<dbReference type="PANTHER" id="PTHR43546">
    <property type="entry name" value="UPF0173 METAL-DEPENDENT HYDROLASE MJ1163-RELATED"/>
    <property type="match status" value="1"/>
</dbReference>
<feature type="domain" description="Metallo-beta-lactamase" evidence="1">
    <location>
        <begin position="7"/>
        <end position="173"/>
    </location>
</feature>
<evidence type="ECO:0000259" key="1">
    <source>
        <dbReference type="SMART" id="SM00849"/>
    </source>
</evidence>
<sequence>MKIKWYGTASILLEHDGSRLLFDPFIPINKKAYKPPIEELAAIENIFITHGHYDHVSDVPAIFKKGNGKQNIYCTATPRATLVSKGVDENCIKIINPQDVLNIGSFTIRVLKGKHIIFDTWQILKTLFNFRIFTNWKNLRHILKEHKHYDEAGETVVYEISAAGKQILLLGSLNLDDNTEYPKDADLLVLPFQGRSDINKYAMNFIGRLQPKKILLDHFDDTFPPISATVNPRVFIKVMKQKYPDVSVIYTQPGAEWIEVKF</sequence>
<accession>A0A806KCE9</accession>
<proteinExistence type="predicted"/>
<evidence type="ECO:0000313" key="2">
    <source>
        <dbReference type="EMBL" id="AGS52244.1"/>
    </source>
</evidence>
<dbReference type="EMBL" id="JQ844186">
    <property type="protein sequence ID" value="AGS52244.1"/>
    <property type="molecule type" value="Genomic_DNA"/>
</dbReference>
<dbReference type="InterPro" id="IPR001279">
    <property type="entry name" value="Metallo-B-lactamas"/>
</dbReference>
<name>A0A806KCE9_9BACT</name>